<evidence type="ECO:0000259" key="1">
    <source>
        <dbReference type="Pfam" id="PF08242"/>
    </source>
</evidence>
<dbReference type="AlphaFoldDB" id="A0A1F5Z398"/>
<name>A0A1F5Z398_9BACT</name>
<comment type="caution">
    <text evidence="2">The sequence shown here is derived from an EMBL/GenBank/DDBJ whole genome shotgun (WGS) entry which is preliminary data.</text>
</comment>
<organism evidence="2 3">
    <name type="scientific">Candidatus Gottesmanbacteria bacterium RIFCSPHIGHO2_01_FULL_42_12</name>
    <dbReference type="NCBI Taxonomy" id="1798377"/>
    <lineage>
        <taxon>Bacteria</taxon>
        <taxon>Candidatus Gottesmaniibacteriota</taxon>
    </lineage>
</organism>
<dbReference type="GO" id="GO:0008168">
    <property type="term" value="F:methyltransferase activity"/>
    <property type="evidence" value="ECO:0007669"/>
    <property type="project" value="TreeGrafter"/>
</dbReference>
<evidence type="ECO:0000313" key="2">
    <source>
        <dbReference type="EMBL" id="OGG06845.1"/>
    </source>
</evidence>
<dbReference type="SUPFAM" id="SSF53335">
    <property type="entry name" value="S-adenosyl-L-methionine-dependent methyltransferases"/>
    <property type="match status" value="1"/>
</dbReference>
<proteinExistence type="predicted"/>
<dbReference type="Gene3D" id="3.40.50.150">
    <property type="entry name" value="Vaccinia Virus protein VP39"/>
    <property type="match status" value="1"/>
</dbReference>
<dbReference type="InterPro" id="IPR029063">
    <property type="entry name" value="SAM-dependent_MTases_sf"/>
</dbReference>
<feature type="domain" description="Methyltransferase type 12" evidence="1">
    <location>
        <begin position="553"/>
        <end position="659"/>
    </location>
</feature>
<dbReference type="Pfam" id="PF08242">
    <property type="entry name" value="Methyltransf_12"/>
    <property type="match status" value="1"/>
</dbReference>
<dbReference type="CDD" id="cd02440">
    <property type="entry name" value="AdoMet_MTases"/>
    <property type="match status" value="1"/>
</dbReference>
<dbReference type="PANTHER" id="PTHR42912">
    <property type="entry name" value="METHYLTRANSFERASE"/>
    <property type="match status" value="1"/>
</dbReference>
<protein>
    <recommendedName>
        <fullName evidence="1">Methyltransferase type 12 domain-containing protein</fullName>
    </recommendedName>
</protein>
<dbReference type="STRING" id="1798377.A2872_00465"/>
<evidence type="ECO:0000313" key="3">
    <source>
        <dbReference type="Proteomes" id="UP000178681"/>
    </source>
</evidence>
<sequence>MIETNLRQLARELRRKCKWQNIGSYQIERILLRNKGNSEDTVKECASREKKAKNYLKKSNKKFQNDFILNLTSDWILLDTFLDGTESPLAQKLAEIFPILEAFIQPEPGDLYRSGDYARSLPGLPGVDWELYDKAVDRAIGQKLAGLTRKTNTFGLNRSSFNYLLNEYQKVKKCFGPQFLNQIILYLDFAKGGDRTTRGNWIKKWGIDPNVHNQAAAKILEKEGWLKDETSLQLIRHHGLIGQYLRGEITVLAFQNFTDWVKKKKINPETISSAFFLINVIDTAAVRDNLYTEELHAKFVETRNLIADVIKNNLSWEHIYNLEGEQIGRRLQLALRLGKLRENRDLEVIKGLIDSLEPSIFEEFYNLLKASEFWYAERATSQFLVENQAKLLFQSAKLAPVVNFVKLMHTLESNGAIDKVKIKVIDNYLSTLSWETTLKPSIVTQGVTAEIGKMAGQQSVDIDFTFNEEAKSACGTINEILKSKLSSAGDVNKMKQAMRLLEQIYGISQGALDRGLEEDEYMRQMEAALDDKKRQVLQALEPLRGNASLKIADVGAGAGGLTEAIAQALPQAEVYGLDLSDAMVAAIKDRSLKLTHGKIIPLKANVLEINNFFSPESLDAIITSSIVHEFCSFLNNYEMGETIKTIFGSFARLLRPGGLYIIRDFMQPPNPEEKIIMKIGKALTKEEIDPAYFLKNFLHDFKGFKEPIADKMTQAEALEIAAHYSWAPHYTDEVKERYAYKPLKEYTDFVVNAIADAGEKCEVVTSYTYLQPEYPEHILGRLDFYNLKGRQIPLPLLTGVIVIKKL</sequence>
<gene>
    <name evidence="2" type="ORF">A2872_00465</name>
</gene>
<dbReference type="Proteomes" id="UP000178681">
    <property type="component" value="Unassembled WGS sequence"/>
</dbReference>
<dbReference type="EMBL" id="MFJG01000019">
    <property type="protein sequence ID" value="OGG06845.1"/>
    <property type="molecule type" value="Genomic_DNA"/>
</dbReference>
<reference evidence="2 3" key="1">
    <citation type="journal article" date="2016" name="Nat. Commun.">
        <title>Thousands of microbial genomes shed light on interconnected biogeochemical processes in an aquifer system.</title>
        <authorList>
            <person name="Anantharaman K."/>
            <person name="Brown C.T."/>
            <person name="Hug L.A."/>
            <person name="Sharon I."/>
            <person name="Castelle C.J."/>
            <person name="Probst A.J."/>
            <person name="Thomas B.C."/>
            <person name="Singh A."/>
            <person name="Wilkins M.J."/>
            <person name="Karaoz U."/>
            <person name="Brodie E.L."/>
            <person name="Williams K.H."/>
            <person name="Hubbard S.S."/>
            <person name="Banfield J.F."/>
        </authorList>
    </citation>
    <scope>NUCLEOTIDE SEQUENCE [LARGE SCALE GENOMIC DNA]</scope>
</reference>
<accession>A0A1F5Z398</accession>
<dbReference type="InterPro" id="IPR050508">
    <property type="entry name" value="Methyltransf_Superfamily"/>
</dbReference>
<dbReference type="InterPro" id="IPR013217">
    <property type="entry name" value="Methyltransf_12"/>
</dbReference>